<dbReference type="EMBL" id="JBJHQF010000043">
    <property type="protein sequence ID" value="MFK9006904.1"/>
    <property type="molecule type" value="Genomic_DNA"/>
</dbReference>
<accession>A0ABW8R4R2</accession>
<reference evidence="1 2" key="1">
    <citation type="submission" date="2024-11" db="EMBL/GenBank/DDBJ databases">
        <authorList>
            <person name="Lucas J.A."/>
        </authorList>
    </citation>
    <scope>NUCLEOTIDE SEQUENCE [LARGE SCALE GENOMIC DNA]</scope>
    <source>
        <strain evidence="1 2">Z 7.15</strain>
    </source>
</reference>
<organism evidence="1 2">
    <name type="scientific">Pseudomonas pergaminensis</name>
    <dbReference type="NCBI Taxonomy" id="2853159"/>
    <lineage>
        <taxon>Bacteria</taxon>
        <taxon>Pseudomonadati</taxon>
        <taxon>Pseudomonadota</taxon>
        <taxon>Gammaproteobacteria</taxon>
        <taxon>Pseudomonadales</taxon>
        <taxon>Pseudomonadaceae</taxon>
        <taxon>Pseudomonas</taxon>
    </lineage>
</organism>
<comment type="caution">
    <text evidence="1">The sequence shown here is derived from an EMBL/GenBank/DDBJ whole genome shotgun (WGS) entry which is preliminary data.</text>
</comment>
<keyword evidence="2" id="KW-1185">Reference proteome</keyword>
<dbReference type="RefSeq" id="WP_406599047.1">
    <property type="nucleotide sequence ID" value="NZ_JBJHQF010000043.1"/>
</dbReference>
<sequence length="492" mass="54650">MSELNRKQALAKLVEALDRVYPQGSYDHTALDGEHSPPDFVTARNGQQRLFNRPAKIALLSLVDAWQKEVPKLAIRVESKQLEWLLRQNVADLHADNILKASASENLRMLDDTVQKVLDQTKTDFIHSFPARTLGMEHAEPLAVGPVSIMTREQWVGVVEFSEYAKKSCLDGEDANQDWKEALLLALAKPKGIVTPDEPRMPWLAVQMYGPLKTGRSVMRVKLSGYERSLSTKAARHICKTALDGLSLILGGENHFHIQTLADERMVPVSNHTIIEQDGYLMTPGFALSKQVPGLSGKKVKEVLDEEHLLPMRDALAHILDGLVSPDSHPHPLLAMRWATALDWLAEGTREVSEAIALAKIGTSLDVLTEGGKFGKILDMLTHLTGWKEEREFRVGANDRTLRWLVKELYDHGRSKILHGNVFDRLQTFAEVRKVGAMLARIALIECALRLKHYTGDDEHTAFRTIPKVIVVPDAGGVDLATPEGGAIVGKV</sequence>
<evidence type="ECO:0000313" key="1">
    <source>
        <dbReference type="EMBL" id="MFK9006904.1"/>
    </source>
</evidence>
<evidence type="ECO:0000313" key="2">
    <source>
        <dbReference type="Proteomes" id="UP001623008"/>
    </source>
</evidence>
<protein>
    <recommendedName>
        <fullName evidence="3">Apea-like HEPN domain-containing protein</fullName>
    </recommendedName>
</protein>
<gene>
    <name evidence="1" type="ORF">ACJEBJ_22510</name>
</gene>
<name>A0ABW8R4R2_9PSED</name>
<dbReference type="Proteomes" id="UP001623008">
    <property type="component" value="Unassembled WGS sequence"/>
</dbReference>
<evidence type="ECO:0008006" key="3">
    <source>
        <dbReference type="Google" id="ProtNLM"/>
    </source>
</evidence>
<proteinExistence type="predicted"/>